<feature type="transmembrane region" description="Helical" evidence="2">
    <location>
        <begin position="35"/>
        <end position="55"/>
    </location>
</feature>
<gene>
    <name evidence="4" type="ORF">GIW81_06295</name>
</gene>
<feature type="region of interest" description="Disordered" evidence="1">
    <location>
        <begin position="287"/>
        <end position="308"/>
    </location>
</feature>
<dbReference type="InterPro" id="IPR035919">
    <property type="entry name" value="EAL_sf"/>
</dbReference>
<feature type="domain" description="EAL" evidence="3">
    <location>
        <begin position="314"/>
        <end position="567"/>
    </location>
</feature>
<feature type="compositionally biased region" description="Pro residues" evidence="1">
    <location>
        <begin position="97"/>
        <end position="137"/>
    </location>
</feature>
<dbReference type="InterPro" id="IPR001633">
    <property type="entry name" value="EAL_dom"/>
</dbReference>
<dbReference type="SMART" id="SM00052">
    <property type="entry name" value="EAL"/>
    <property type="match status" value="1"/>
</dbReference>
<dbReference type="Gene3D" id="3.20.20.450">
    <property type="entry name" value="EAL domain"/>
    <property type="match status" value="1"/>
</dbReference>
<protein>
    <submittedName>
        <fullName evidence="4">EAL domain-containing protein</fullName>
    </submittedName>
</protein>
<dbReference type="Pfam" id="PF00563">
    <property type="entry name" value="EAL"/>
    <property type="match status" value="1"/>
</dbReference>
<name>A0A6I3KG98_9HYPH</name>
<dbReference type="EMBL" id="WMBQ01000001">
    <property type="protein sequence ID" value="MTD93944.1"/>
    <property type="molecule type" value="Genomic_DNA"/>
</dbReference>
<accession>A0A6I3KG98</accession>
<dbReference type="AlphaFoldDB" id="A0A6I3KG98"/>
<proteinExistence type="predicted"/>
<feature type="region of interest" description="Disordered" evidence="1">
    <location>
        <begin position="82"/>
        <end position="229"/>
    </location>
</feature>
<feature type="compositionally biased region" description="Low complexity" evidence="1">
    <location>
        <begin position="171"/>
        <end position="185"/>
    </location>
</feature>
<keyword evidence="2" id="KW-0472">Membrane</keyword>
<reference evidence="4 5" key="1">
    <citation type="submission" date="2019-11" db="EMBL/GenBank/DDBJ databases">
        <title>Identification of a novel strain.</title>
        <authorList>
            <person name="Xu Q."/>
            <person name="Wang G."/>
        </authorList>
    </citation>
    <scope>NUCLEOTIDE SEQUENCE [LARGE SCALE GENOMIC DNA]</scope>
    <source>
        <strain evidence="5">xq</strain>
    </source>
</reference>
<evidence type="ECO:0000313" key="5">
    <source>
        <dbReference type="Proteomes" id="UP000440694"/>
    </source>
</evidence>
<evidence type="ECO:0000256" key="2">
    <source>
        <dbReference type="SAM" id="Phobius"/>
    </source>
</evidence>
<dbReference type="RefSeq" id="WP_154738436.1">
    <property type="nucleotide sequence ID" value="NZ_WMBQ01000001.1"/>
</dbReference>
<sequence>MPKHSGMADLIVKGAIALVTAAFFVGAYLQFQVSFWMALIGALSVYITLLMGHAVMRRRERETDLVSVVERLEDEVARLKTGAVPPVASRQQRAPNMAPPPLAKAPPPPPMPPIAPRVAAPPSPPVAASPTLPPPAGRTPRIFRSTEPAPVATAPEREPRLSAPPRQEPQLSVSPSPAASDAPLVPTLPDWSSPPAAPMAPAKGAHDYWPGRQTKPTLADGPRVELPPLAADRETDLDAVHGMIKRLADEVDVGAEPMLEGLPPQRQESALRASLNALQTTANAMRATKKKDGLPLASSAPRAGAPMPPPIMPAHTRLASLAEAVSAGRIDVALAPIVGLADHLVHYYEVVASPRDERGVAMSVTTREPQLALAGLLPMLDSARLRQAAGVARSFAEEGRQTCLFVPATAVSLANDSFLDELADAFRDREALASDLVLTFAQADVRTFGGSEWSALTDMRDLGFRFGVEDVTDFDYEFTALCAAGFAFVKLDAATLLAGLAAPNGTMPGDEVCRNLSELGLTLVVANVDDEVTRDRVAETGVPLGQGALFGAPVPVAGDGYAVADDAAA</sequence>
<evidence type="ECO:0000313" key="4">
    <source>
        <dbReference type="EMBL" id="MTD93944.1"/>
    </source>
</evidence>
<dbReference type="Proteomes" id="UP000440694">
    <property type="component" value="Unassembled WGS sequence"/>
</dbReference>
<dbReference type="PROSITE" id="PS50883">
    <property type="entry name" value="EAL"/>
    <property type="match status" value="1"/>
</dbReference>
<keyword evidence="2" id="KW-0812">Transmembrane</keyword>
<comment type="caution">
    <text evidence="4">The sequence shown here is derived from an EMBL/GenBank/DDBJ whole genome shotgun (WGS) entry which is preliminary data.</text>
</comment>
<feature type="transmembrane region" description="Helical" evidence="2">
    <location>
        <begin position="7"/>
        <end position="29"/>
    </location>
</feature>
<keyword evidence="5" id="KW-1185">Reference proteome</keyword>
<organism evidence="4 5">
    <name type="scientific">Hyphomicrobium album</name>
    <dbReference type="NCBI Taxonomy" id="2665159"/>
    <lineage>
        <taxon>Bacteria</taxon>
        <taxon>Pseudomonadati</taxon>
        <taxon>Pseudomonadota</taxon>
        <taxon>Alphaproteobacteria</taxon>
        <taxon>Hyphomicrobiales</taxon>
        <taxon>Hyphomicrobiaceae</taxon>
        <taxon>Hyphomicrobium</taxon>
    </lineage>
</organism>
<evidence type="ECO:0000256" key="1">
    <source>
        <dbReference type="SAM" id="MobiDB-lite"/>
    </source>
</evidence>
<evidence type="ECO:0000259" key="3">
    <source>
        <dbReference type="PROSITE" id="PS50883"/>
    </source>
</evidence>
<keyword evidence="2" id="KW-1133">Transmembrane helix</keyword>
<dbReference type="SUPFAM" id="SSF141868">
    <property type="entry name" value="EAL domain-like"/>
    <property type="match status" value="1"/>
</dbReference>